<proteinExistence type="predicted"/>
<accession>A0A8J5IQF8</accession>
<protein>
    <recommendedName>
        <fullName evidence="3">No apical meristem-associated C-terminal domain-containing protein</fullName>
    </recommendedName>
</protein>
<dbReference type="Proteomes" id="UP000709295">
    <property type="component" value="Unassembled WGS sequence"/>
</dbReference>
<evidence type="ECO:0000313" key="1">
    <source>
        <dbReference type="EMBL" id="KAG6943270.1"/>
    </source>
</evidence>
<evidence type="ECO:0008006" key="3">
    <source>
        <dbReference type="Google" id="ProtNLM"/>
    </source>
</evidence>
<reference evidence="1" key="1">
    <citation type="submission" date="2021-01" db="EMBL/GenBank/DDBJ databases">
        <title>Phytophthora aleatoria, a newly-described species from Pinus radiata is distinct from Phytophthora cactorum isolates based on comparative genomics.</title>
        <authorList>
            <person name="Mcdougal R."/>
            <person name="Panda P."/>
            <person name="Williams N."/>
            <person name="Studholme D.J."/>
        </authorList>
    </citation>
    <scope>NUCLEOTIDE SEQUENCE</scope>
    <source>
        <strain evidence="1">NZFS 4037</strain>
    </source>
</reference>
<dbReference type="AlphaFoldDB" id="A0A8J5IQF8"/>
<organism evidence="1 2">
    <name type="scientific">Phytophthora aleatoria</name>
    <dbReference type="NCBI Taxonomy" id="2496075"/>
    <lineage>
        <taxon>Eukaryota</taxon>
        <taxon>Sar</taxon>
        <taxon>Stramenopiles</taxon>
        <taxon>Oomycota</taxon>
        <taxon>Peronosporomycetes</taxon>
        <taxon>Peronosporales</taxon>
        <taxon>Peronosporaceae</taxon>
        <taxon>Phytophthora</taxon>
    </lineage>
</organism>
<comment type="caution">
    <text evidence="1">The sequence shown here is derived from an EMBL/GenBank/DDBJ whole genome shotgun (WGS) entry which is preliminary data.</text>
</comment>
<name>A0A8J5IQF8_9STRA</name>
<dbReference type="EMBL" id="JAENGY010002773">
    <property type="protein sequence ID" value="KAG6943270.1"/>
    <property type="molecule type" value="Genomic_DNA"/>
</dbReference>
<evidence type="ECO:0000313" key="2">
    <source>
        <dbReference type="Proteomes" id="UP000709295"/>
    </source>
</evidence>
<keyword evidence="2" id="KW-1185">Reference proteome</keyword>
<sequence length="90" mass="10515">MEVPVDRWMAHSQRELARASAAQVEIMKEQLSVAKKKVKIMQEQSEMAIMTASVSQLSEYGSEYIRIRQKRKLEEFKRQIEIEDSQIDEG</sequence>
<gene>
    <name evidence="1" type="ORF">JG688_00017682</name>
</gene>